<dbReference type="Pfam" id="PF01582">
    <property type="entry name" value="TIR"/>
    <property type="match status" value="1"/>
</dbReference>
<dbReference type="InterPro" id="IPR035897">
    <property type="entry name" value="Toll_tir_struct_dom_sf"/>
</dbReference>
<feature type="domain" description="TIR" evidence="2">
    <location>
        <begin position="18"/>
        <end position="168"/>
    </location>
</feature>
<dbReference type="GO" id="GO:0007165">
    <property type="term" value="P:signal transduction"/>
    <property type="evidence" value="ECO:0007669"/>
    <property type="project" value="InterPro"/>
</dbReference>
<accession>A0A498JWI5</accession>
<dbReference type="SMART" id="SM00255">
    <property type="entry name" value="TIR"/>
    <property type="match status" value="1"/>
</dbReference>
<comment type="caution">
    <text evidence="3">The sequence shown here is derived from an EMBL/GenBank/DDBJ whole genome shotgun (WGS) entry which is preliminary data.</text>
</comment>
<organism evidence="3 4">
    <name type="scientific">Malus domestica</name>
    <name type="common">Apple</name>
    <name type="synonym">Pyrus malus</name>
    <dbReference type="NCBI Taxonomy" id="3750"/>
    <lineage>
        <taxon>Eukaryota</taxon>
        <taxon>Viridiplantae</taxon>
        <taxon>Streptophyta</taxon>
        <taxon>Embryophyta</taxon>
        <taxon>Tracheophyta</taxon>
        <taxon>Spermatophyta</taxon>
        <taxon>Magnoliopsida</taxon>
        <taxon>eudicotyledons</taxon>
        <taxon>Gunneridae</taxon>
        <taxon>Pentapetalae</taxon>
        <taxon>rosids</taxon>
        <taxon>fabids</taxon>
        <taxon>Rosales</taxon>
        <taxon>Rosaceae</taxon>
        <taxon>Amygdaloideae</taxon>
        <taxon>Maleae</taxon>
        <taxon>Malus</taxon>
    </lineage>
</organism>
<gene>
    <name evidence="3" type="ORF">DVH24_010177</name>
</gene>
<dbReference type="PANTHER" id="PTHR32009:SF159">
    <property type="entry name" value="TIR DOMAIN-CONTAINING PROTEIN"/>
    <property type="match status" value="1"/>
</dbReference>
<evidence type="ECO:0000313" key="4">
    <source>
        <dbReference type="Proteomes" id="UP000290289"/>
    </source>
</evidence>
<dbReference type="Proteomes" id="UP000290289">
    <property type="component" value="Chromosome 5"/>
</dbReference>
<dbReference type="PANTHER" id="PTHR32009">
    <property type="entry name" value="TMV RESISTANCE PROTEIN N-LIKE"/>
    <property type="match status" value="1"/>
</dbReference>
<dbReference type="InterPro" id="IPR000157">
    <property type="entry name" value="TIR_dom"/>
</dbReference>
<dbReference type="PROSITE" id="PS50104">
    <property type="entry name" value="TIR"/>
    <property type="match status" value="1"/>
</dbReference>
<dbReference type="FunFam" id="3.40.50.10140:FF:000007">
    <property type="entry name" value="Disease resistance protein (TIR-NBS-LRR class)"/>
    <property type="match status" value="1"/>
</dbReference>
<evidence type="ECO:0000256" key="1">
    <source>
        <dbReference type="ARBA" id="ARBA00023027"/>
    </source>
</evidence>
<sequence length="168" mass="18933">MASSSSSFCSAATISPQEKHDVFLSFRGDDTRNNFTSHLYAALRGKKIETYIDYQLERGEKIAPALVEAIEKSKLSVIIFSKNYASSTWCLDELAHILRCKESKGQVVIPIFYDIDPSDVRKQQGTYADAFAQLEQRFKDSLDKVHKWRDALREAAKISGFDNSNKAG</sequence>
<keyword evidence="4" id="KW-1185">Reference proteome</keyword>
<protein>
    <recommendedName>
        <fullName evidence="2">TIR domain-containing protein</fullName>
    </recommendedName>
</protein>
<name>A0A498JWI5_MALDO</name>
<keyword evidence="1" id="KW-0520">NAD</keyword>
<dbReference type="AlphaFoldDB" id="A0A498JWI5"/>
<dbReference type="SUPFAM" id="SSF52200">
    <property type="entry name" value="Toll/Interleukin receptor TIR domain"/>
    <property type="match status" value="1"/>
</dbReference>
<dbReference type="EMBL" id="RDQH01000331">
    <property type="protein sequence ID" value="RXH97852.1"/>
    <property type="molecule type" value="Genomic_DNA"/>
</dbReference>
<evidence type="ECO:0000313" key="3">
    <source>
        <dbReference type="EMBL" id="RXH97852.1"/>
    </source>
</evidence>
<reference evidence="3 4" key="1">
    <citation type="submission" date="2018-10" db="EMBL/GenBank/DDBJ databases">
        <title>A high-quality apple genome assembly.</title>
        <authorList>
            <person name="Hu J."/>
        </authorList>
    </citation>
    <scope>NUCLEOTIDE SEQUENCE [LARGE SCALE GENOMIC DNA]</scope>
    <source>
        <strain evidence="4">cv. HFTH1</strain>
        <tissue evidence="3">Young leaf</tissue>
    </source>
</reference>
<evidence type="ECO:0000259" key="2">
    <source>
        <dbReference type="PROSITE" id="PS50104"/>
    </source>
</evidence>
<dbReference type="Gene3D" id="3.40.50.10140">
    <property type="entry name" value="Toll/interleukin-1 receptor homology (TIR) domain"/>
    <property type="match status" value="1"/>
</dbReference>
<proteinExistence type="predicted"/>